<keyword evidence="3" id="KW-1185">Reference proteome</keyword>
<keyword evidence="2" id="KW-0378">Hydrolase</keyword>
<dbReference type="GO" id="GO:0016810">
    <property type="term" value="F:hydrolase activity, acting on carbon-nitrogen (but not peptide) bonds"/>
    <property type="evidence" value="ECO:0007669"/>
    <property type="project" value="InterPro"/>
</dbReference>
<dbReference type="EMBL" id="SRRO01000001">
    <property type="protein sequence ID" value="TGN65778.1"/>
    <property type="molecule type" value="Genomic_DNA"/>
</dbReference>
<reference evidence="2 3" key="1">
    <citation type="submission" date="2019-04" db="EMBL/GenBank/DDBJ databases">
        <title>Three New Species of Nocardioides, Nocardioides euryhalodurans sp. nov., Nocardioides seonyuensis sp. nov. and Nocardioides eburneoflavus sp. nov. Isolated from Soil.</title>
        <authorList>
            <person name="Roh S.G."/>
            <person name="Lee C."/>
            <person name="Kim M.-K."/>
            <person name="Kim S.B."/>
        </authorList>
    </citation>
    <scope>NUCLEOTIDE SEQUENCE [LARGE SCALE GENOMIC DNA]</scope>
    <source>
        <strain evidence="2 3">MMS17-SY213</strain>
    </source>
</reference>
<sequence length="525" mass="55683">MSVADLLVVDTTVRTLDPARPTAHAVAVSGDRIVALDDEALELRGAGTEVIDLGGAVTTPGLVDGHMHPLFGAATFYGADLTGCRDLGDLRRSLAKAAPDTDGWVVGWGLDHNVFAGAPPTNAVLEEVLPGRPVFVRLYDGHSALASAEALRVAGVSGPRAFEQRSEVICDVTGAPTGMLLEHAAMALVQDVMPALPDSLLRDRLGASLDAMAATGLTGGCVMDAEAGALELFAGYEESAELPLRLRVAPWCMPGDDVESVLAVQGRRGRRWVVEAVKFFIDGTVEGGTAWLEHPDCHGAGTEAFWRDPAAYTKTVQHLADARVQTVTHAIGDAAVRHVIEALEHVETSGIRHRIEHLETLPRELVPRLVRSGLVSSMQPVHAGFTKADHSDEWSTRLGVERARRAWACRDIRDAGGYLVLGSDWPIATYDARTVLAQARLRRPPGTTDEPVAPAQALTGLMALEGMTSHAAYADGSRDAGRIAVGCRADLTAFNVDPVEAPADELAEAPVRLTVSAGLVTHRGD</sequence>
<dbReference type="Gene3D" id="3.20.20.140">
    <property type="entry name" value="Metal-dependent hydrolases"/>
    <property type="match status" value="1"/>
</dbReference>
<feature type="domain" description="Amidohydrolase 3" evidence="1">
    <location>
        <begin position="49"/>
        <end position="521"/>
    </location>
</feature>
<evidence type="ECO:0000259" key="1">
    <source>
        <dbReference type="Pfam" id="PF07969"/>
    </source>
</evidence>
<accession>A0A4Z1CHU3</accession>
<name>A0A4Z1CHU3_9ACTN</name>
<gene>
    <name evidence="2" type="ORF">EXE59_18820</name>
</gene>
<dbReference type="PANTHER" id="PTHR22642:SF2">
    <property type="entry name" value="PROTEIN LONG AFTER FAR-RED 3"/>
    <property type="match status" value="1"/>
</dbReference>
<dbReference type="SUPFAM" id="SSF51556">
    <property type="entry name" value="Metallo-dependent hydrolases"/>
    <property type="match status" value="1"/>
</dbReference>
<dbReference type="InterPro" id="IPR013108">
    <property type="entry name" value="Amidohydro_3"/>
</dbReference>
<dbReference type="Gene3D" id="2.30.40.10">
    <property type="entry name" value="Urease, subunit C, domain 1"/>
    <property type="match status" value="1"/>
</dbReference>
<organism evidence="2 3">
    <name type="scientific">Nocardioides eburneiflavus</name>
    <dbReference type="NCBI Taxonomy" id="2518372"/>
    <lineage>
        <taxon>Bacteria</taxon>
        <taxon>Bacillati</taxon>
        <taxon>Actinomycetota</taxon>
        <taxon>Actinomycetes</taxon>
        <taxon>Propionibacteriales</taxon>
        <taxon>Nocardioidaceae</taxon>
        <taxon>Nocardioides</taxon>
    </lineage>
</organism>
<dbReference type="PANTHER" id="PTHR22642">
    <property type="entry name" value="IMIDAZOLONEPROPIONASE"/>
    <property type="match status" value="1"/>
</dbReference>
<dbReference type="AlphaFoldDB" id="A0A4Z1CHU3"/>
<dbReference type="Proteomes" id="UP000297496">
    <property type="component" value="Unassembled WGS sequence"/>
</dbReference>
<dbReference type="InterPro" id="IPR011059">
    <property type="entry name" value="Metal-dep_hydrolase_composite"/>
</dbReference>
<proteinExistence type="predicted"/>
<evidence type="ECO:0000313" key="2">
    <source>
        <dbReference type="EMBL" id="TGN65778.1"/>
    </source>
</evidence>
<comment type="caution">
    <text evidence="2">The sequence shown here is derived from an EMBL/GenBank/DDBJ whole genome shotgun (WGS) entry which is preliminary data.</text>
</comment>
<dbReference type="CDD" id="cd01300">
    <property type="entry name" value="YtcJ_like"/>
    <property type="match status" value="1"/>
</dbReference>
<dbReference type="InterPro" id="IPR033932">
    <property type="entry name" value="YtcJ-like"/>
</dbReference>
<dbReference type="SUPFAM" id="SSF51338">
    <property type="entry name" value="Composite domain of metallo-dependent hydrolases"/>
    <property type="match status" value="1"/>
</dbReference>
<evidence type="ECO:0000313" key="3">
    <source>
        <dbReference type="Proteomes" id="UP000297496"/>
    </source>
</evidence>
<dbReference type="Pfam" id="PF07969">
    <property type="entry name" value="Amidohydro_3"/>
    <property type="match status" value="1"/>
</dbReference>
<dbReference type="InterPro" id="IPR032466">
    <property type="entry name" value="Metal_Hydrolase"/>
</dbReference>
<dbReference type="Gene3D" id="3.10.310.70">
    <property type="match status" value="1"/>
</dbReference>
<dbReference type="OrthoDB" id="3173428at2"/>
<protein>
    <submittedName>
        <fullName evidence="2">Amidohydrolase</fullName>
    </submittedName>
</protein>